<proteinExistence type="predicted"/>
<feature type="non-terminal residue" evidence="2">
    <location>
        <position position="169"/>
    </location>
</feature>
<evidence type="ECO:0000313" key="2">
    <source>
        <dbReference type="EMBL" id="CAL1548448.1"/>
    </source>
</evidence>
<keyword evidence="3" id="KW-1185">Reference proteome</keyword>
<accession>A0AAV2IPA6</accession>
<gene>
    <name evidence="2" type="ORF">GSLYS_00021765001</name>
</gene>
<organism evidence="2 3">
    <name type="scientific">Lymnaea stagnalis</name>
    <name type="common">Great pond snail</name>
    <name type="synonym">Helix stagnalis</name>
    <dbReference type="NCBI Taxonomy" id="6523"/>
    <lineage>
        <taxon>Eukaryota</taxon>
        <taxon>Metazoa</taxon>
        <taxon>Spiralia</taxon>
        <taxon>Lophotrochozoa</taxon>
        <taxon>Mollusca</taxon>
        <taxon>Gastropoda</taxon>
        <taxon>Heterobranchia</taxon>
        <taxon>Euthyneura</taxon>
        <taxon>Panpulmonata</taxon>
        <taxon>Hygrophila</taxon>
        <taxon>Lymnaeoidea</taxon>
        <taxon>Lymnaeidae</taxon>
        <taxon>Lymnaea</taxon>
    </lineage>
</organism>
<evidence type="ECO:0000313" key="3">
    <source>
        <dbReference type="Proteomes" id="UP001497497"/>
    </source>
</evidence>
<reference evidence="2 3" key="1">
    <citation type="submission" date="2024-04" db="EMBL/GenBank/DDBJ databases">
        <authorList>
            <consortium name="Genoscope - CEA"/>
            <person name="William W."/>
        </authorList>
    </citation>
    <scope>NUCLEOTIDE SEQUENCE [LARGE SCALE GENOMIC DNA]</scope>
</reference>
<protein>
    <submittedName>
        <fullName evidence="2">Uncharacterized protein</fullName>
    </submittedName>
</protein>
<dbReference type="AlphaFoldDB" id="A0AAV2IPA6"/>
<feature type="compositionally biased region" description="Polar residues" evidence="1">
    <location>
        <begin position="122"/>
        <end position="141"/>
    </location>
</feature>
<comment type="caution">
    <text evidence="2">The sequence shown here is derived from an EMBL/GenBank/DDBJ whole genome shotgun (WGS) entry which is preliminary data.</text>
</comment>
<name>A0AAV2IPA6_LYMST</name>
<dbReference type="Proteomes" id="UP001497497">
    <property type="component" value="Unassembled WGS sequence"/>
</dbReference>
<feature type="region of interest" description="Disordered" evidence="1">
    <location>
        <begin position="113"/>
        <end position="141"/>
    </location>
</feature>
<evidence type="ECO:0000256" key="1">
    <source>
        <dbReference type="SAM" id="MobiDB-lite"/>
    </source>
</evidence>
<sequence>AAPDIVSSETTAAPDIVSSESVTYLSESLLLTNNGDFISDTVQTSSPAGILTSSNDFVFSPATETPSLIDSVPATLDTLHGEIITTVTSPLSSSLSLDPAGISPDLTLLTTTDTSSLLPDGTQGQSSSPVESASVTDAASYPPQTQEAVITSALSVSVTAELNTGSTFT</sequence>
<dbReference type="EMBL" id="CAXITT010001354">
    <property type="protein sequence ID" value="CAL1548448.1"/>
    <property type="molecule type" value="Genomic_DNA"/>
</dbReference>
<feature type="non-terminal residue" evidence="2">
    <location>
        <position position="1"/>
    </location>
</feature>